<dbReference type="GO" id="GO:0032259">
    <property type="term" value="P:methylation"/>
    <property type="evidence" value="ECO:0007669"/>
    <property type="project" value="UniProtKB-KW"/>
</dbReference>
<dbReference type="PANTHER" id="PTHR43667">
    <property type="entry name" value="CYCLOPROPANE-FATTY-ACYL-PHOSPHOLIPID SYNTHASE"/>
    <property type="match status" value="1"/>
</dbReference>
<dbReference type="RefSeq" id="WP_166693715.1">
    <property type="nucleotide sequence ID" value="NZ_WAEL01000010.1"/>
</dbReference>
<evidence type="ECO:0000313" key="2">
    <source>
        <dbReference type="EMBL" id="NID13069.1"/>
    </source>
</evidence>
<keyword evidence="2" id="KW-0489">Methyltransferase</keyword>
<feature type="domain" description="Methyltransferase" evidence="1">
    <location>
        <begin position="44"/>
        <end position="143"/>
    </location>
</feature>
<dbReference type="PANTHER" id="PTHR43667:SF2">
    <property type="entry name" value="FATTY ACID C-METHYL TRANSFERASE"/>
    <property type="match status" value="1"/>
</dbReference>
<dbReference type="GO" id="GO:0008168">
    <property type="term" value="F:methyltransferase activity"/>
    <property type="evidence" value="ECO:0007669"/>
    <property type="project" value="UniProtKB-KW"/>
</dbReference>
<organism evidence="2 3">
    <name type="scientific">Fibrivirga algicola</name>
    <dbReference type="NCBI Taxonomy" id="2950420"/>
    <lineage>
        <taxon>Bacteria</taxon>
        <taxon>Pseudomonadati</taxon>
        <taxon>Bacteroidota</taxon>
        <taxon>Cytophagia</taxon>
        <taxon>Cytophagales</taxon>
        <taxon>Spirosomataceae</taxon>
        <taxon>Fibrivirga</taxon>
    </lineage>
</organism>
<dbReference type="InterPro" id="IPR029063">
    <property type="entry name" value="SAM-dependent_MTases_sf"/>
</dbReference>
<evidence type="ECO:0000313" key="3">
    <source>
        <dbReference type="Proteomes" id="UP000606008"/>
    </source>
</evidence>
<evidence type="ECO:0000259" key="1">
    <source>
        <dbReference type="Pfam" id="PF13649"/>
    </source>
</evidence>
<sequence length="257" mass="28153">MSWYSDFFTGLPQEAWKAAQTDEQTQLELERIVESLEFGPDDRVLDVFCGYGRHALPLAKMGAQVVGVDISDESIAELKAAVGRKKLALTVVAGDFMTVDPATLGEAASFQAAYCLGNSLCFFPRAEMLTFLQRIADLLEPGGRFLAQSGMVAESFLPDFQERAWLPVGDDIQVLVDNQYDPLTACVEQHLTYYKRSETGVEVVDRTAQYYVYTVADLAGLFSQAGLEPVACYGTVEGDAYQVGDEGVWLLAVKSAI</sequence>
<keyword evidence="2" id="KW-0808">Transferase</keyword>
<dbReference type="Proteomes" id="UP000606008">
    <property type="component" value="Unassembled WGS sequence"/>
</dbReference>
<keyword evidence="3" id="KW-1185">Reference proteome</keyword>
<reference evidence="3" key="2">
    <citation type="submission" date="2023-07" db="EMBL/GenBank/DDBJ databases">
        <authorList>
            <person name="Jung D.-H."/>
        </authorList>
    </citation>
    <scope>NUCLEOTIDE SEQUENCE [LARGE SCALE GENOMIC DNA]</scope>
    <source>
        <strain evidence="3">JA-25</strain>
    </source>
</reference>
<reference evidence="3" key="1">
    <citation type="submission" date="2019-09" db="EMBL/GenBank/DDBJ databases">
        <authorList>
            <person name="Jung D.-H."/>
        </authorList>
    </citation>
    <scope>NUCLEOTIDE SEQUENCE [LARGE SCALE GENOMIC DNA]</scope>
    <source>
        <strain evidence="3">JA-25</strain>
    </source>
</reference>
<dbReference type="InterPro" id="IPR041698">
    <property type="entry name" value="Methyltransf_25"/>
</dbReference>
<dbReference type="CDD" id="cd02440">
    <property type="entry name" value="AdoMet_MTases"/>
    <property type="match status" value="1"/>
</dbReference>
<proteinExistence type="predicted"/>
<accession>A0ABX0QLA5</accession>
<gene>
    <name evidence="2" type="ORF">F7231_23050</name>
</gene>
<protein>
    <submittedName>
        <fullName evidence="2">Methyltransferase domain-containing protein</fullName>
    </submittedName>
</protein>
<name>A0ABX0QLA5_9BACT</name>
<dbReference type="SUPFAM" id="SSF53335">
    <property type="entry name" value="S-adenosyl-L-methionine-dependent methyltransferases"/>
    <property type="match status" value="1"/>
</dbReference>
<dbReference type="EMBL" id="WAEL01000010">
    <property type="protein sequence ID" value="NID13069.1"/>
    <property type="molecule type" value="Genomic_DNA"/>
</dbReference>
<comment type="caution">
    <text evidence="2">The sequence shown here is derived from an EMBL/GenBank/DDBJ whole genome shotgun (WGS) entry which is preliminary data.</text>
</comment>
<dbReference type="InterPro" id="IPR050723">
    <property type="entry name" value="CFA/CMAS"/>
</dbReference>
<dbReference type="Gene3D" id="2.20.25.110">
    <property type="entry name" value="S-adenosyl-L-methionine-dependent methyltransferases"/>
    <property type="match status" value="1"/>
</dbReference>
<dbReference type="Pfam" id="PF13649">
    <property type="entry name" value="Methyltransf_25"/>
    <property type="match status" value="1"/>
</dbReference>
<dbReference type="Gene3D" id="3.40.50.150">
    <property type="entry name" value="Vaccinia Virus protein VP39"/>
    <property type="match status" value="1"/>
</dbReference>